<keyword evidence="7" id="KW-1185">Reference proteome</keyword>
<dbReference type="GO" id="GO:0003700">
    <property type="term" value="F:DNA-binding transcription factor activity"/>
    <property type="evidence" value="ECO:0007669"/>
    <property type="project" value="UniProtKB-UniRule"/>
</dbReference>
<dbReference type="EMBL" id="FOCX01000030">
    <property type="protein sequence ID" value="SEP06231.1"/>
    <property type="molecule type" value="Genomic_DNA"/>
</dbReference>
<protein>
    <recommendedName>
        <fullName evidence="5">TATA-box-binding protein</fullName>
    </recommendedName>
    <alternativeName>
        <fullName evidence="5">Box A-binding protein</fullName>
        <shortName evidence="5">BAP</shortName>
    </alternativeName>
    <alternativeName>
        <fullName evidence="5">TATA sequence-binding protein</fullName>
        <shortName evidence="5">TBP</shortName>
    </alternativeName>
    <alternativeName>
        <fullName evidence="5">TATA-box factor</fullName>
    </alternativeName>
</protein>
<dbReference type="PRINTS" id="PR00686">
    <property type="entry name" value="TIFACTORIID"/>
</dbReference>
<keyword evidence="2 5" id="KW-0677">Repeat</keyword>
<evidence type="ECO:0000256" key="4">
    <source>
        <dbReference type="ARBA" id="ARBA00023163"/>
    </source>
</evidence>
<organism evidence="6 7">
    <name type="scientific">Halorientalis persicus</name>
    <dbReference type="NCBI Taxonomy" id="1367881"/>
    <lineage>
        <taxon>Archaea</taxon>
        <taxon>Methanobacteriati</taxon>
        <taxon>Methanobacteriota</taxon>
        <taxon>Stenosarchaea group</taxon>
        <taxon>Halobacteria</taxon>
        <taxon>Halobacteriales</taxon>
        <taxon>Haloarculaceae</taxon>
        <taxon>Halorientalis</taxon>
    </lineage>
</organism>
<proteinExistence type="inferred from homology"/>
<sequence length="213" mass="23826">MTNVRITEIENGVPLQQLNQAGIEVVNIVGSLRLERELDLEELADDLEHTSYHPETYSSLIFRPPEHNISILTPRSGKLAIVGAKSPQDLLEGADVFLKKLESLGVQINKEASEILVQNIVGKFELDEELDLSVISLGFGLESVEYEPEQFPGLIYKKDDEPTVMLFRTGKGTITGANSYRELLSRYHSFRDELADVKEHIDSSNSQSIGQEK</sequence>
<dbReference type="AlphaFoldDB" id="A0A1H8USU2"/>
<dbReference type="InterPro" id="IPR000814">
    <property type="entry name" value="TBP"/>
</dbReference>
<keyword evidence="3 5" id="KW-0238">DNA-binding</keyword>
<evidence type="ECO:0000256" key="1">
    <source>
        <dbReference type="ARBA" id="ARBA00005560"/>
    </source>
</evidence>
<dbReference type="Pfam" id="PF00352">
    <property type="entry name" value="TBP"/>
    <property type="match status" value="2"/>
</dbReference>
<accession>A0A1H8USU2</accession>
<dbReference type="GO" id="GO:0003677">
    <property type="term" value="F:DNA binding"/>
    <property type="evidence" value="ECO:0007669"/>
    <property type="project" value="UniProtKB-KW"/>
</dbReference>
<comment type="similarity">
    <text evidence="1 5">Belongs to the TBP family.</text>
</comment>
<comment type="function">
    <text evidence="5">General factor that plays a role in the activation of archaeal genes transcribed by RNA polymerase. Binds specifically to the TATA box promoter element which lies close to the position of transcription initiation.</text>
</comment>
<dbReference type="GO" id="GO:0006352">
    <property type="term" value="P:DNA-templated transcription initiation"/>
    <property type="evidence" value="ECO:0007669"/>
    <property type="project" value="InterPro"/>
</dbReference>
<evidence type="ECO:0000256" key="5">
    <source>
        <dbReference type="HAMAP-Rule" id="MF_00408"/>
    </source>
</evidence>
<evidence type="ECO:0000256" key="2">
    <source>
        <dbReference type="ARBA" id="ARBA00022737"/>
    </source>
</evidence>
<dbReference type="SUPFAM" id="SSF55945">
    <property type="entry name" value="TATA-box binding protein-like"/>
    <property type="match status" value="2"/>
</dbReference>
<reference evidence="7" key="1">
    <citation type="submission" date="2016-10" db="EMBL/GenBank/DDBJ databases">
        <authorList>
            <person name="Varghese N."/>
            <person name="Submissions S."/>
        </authorList>
    </citation>
    <scope>NUCLEOTIDE SEQUENCE [LARGE SCALE GENOMIC DNA]</scope>
    <source>
        <strain evidence="7">IBRC-M 10043</strain>
    </source>
</reference>
<feature type="repeat" description="1" evidence="5">
    <location>
        <begin position="25"/>
        <end position="101"/>
    </location>
</feature>
<dbReference type="RefSeq" id="WP_092663661.1">
    <property type="nucleotide sequence ID" value="NZ_FOCX01000030.1"/>
</dbReference>
<dbReference type="OrthoDB" id="242631at2157"/>
<comment type="caution">
    <text evidence="5">Lacks conserved residue(s) required for the propagation of feature annotation.</text>
</comment>
<keyword evidence="4 5" id="KW-0804">Transcription</keyword>
<keyword evidence="5" id="KW-0805">Transcription regulation</keyword>
<name>A0A1H8USU2_9EURY</name>
<dbReference type="Gene3D" id="3.30.310.10">
    <property type="entry name" value="TATA-Binding Protein"/>
    <property type="match status" value="2"/>
</dbReference>
<gene>
    <name evidence="5" type="primary">tbp</name>
    <name evidence="6" type="ORF">SAMN05216388_103014</name>
</gene>
<evidence type="ECO:0000313" key="7">
    <source>
        <dbReference type="Proteomes" id="UP000198775"/>
    </source>
</evidence>
<dbReference type="HAMAP" id="MF_00408">
    <property type="entry name" value="TATA_bind_prot_arch"/>
    <property type="match status" value="1"/>
</dbReference>
<dbReference type="Proteomes" id="UP000198775">
    <property type="component" value="Unassembled WGS sequence"/>
</dbReference>
<evidence type="ECO:0000256" key="3">
    <source>
        <dbReference type="ARBA" id="ARBA00023125"/>
    </source>
</evidence>
<evidence type="ECO:0000313" key="6">
    <source>
        <dbReference type="EMBL" id="SEP06231.1"/>
    </source>
</evidence>
<dbReference type="PANTHER" id="PTHR10126">
    <property type="entry name" value="TATA-BOX BINDING PROTEIN"/>
    <property type="match status" value="1"/>
</dbReference>
<dbReference type="InterPro" id="IPR012295">
    <property type="entry name" value="TBP_dom_sf"/>
</dbReference>